<dbReference type="Proteomes" id="UP000823775">
    <property type="component" value="Unassembled WGS sequence"/>
</dbReference>
<keyword evidence="2" id="KW-0689">Ribosomal protein</keyword>
<keyword evidence="3" id="KW-0687">Ribonucleoprotein</keyword>
<dbReference type="SUPFAM" id="SSF55658">
    <property type="entry name" value="L9 N-domain-like"/>
    <property type="match status" value="1"/>
</dbReference>
<name>A0ABS8VPN1_DATST</name>
<dbReference type="Pfam" id="PF01281">
    <property type="entry name" value="Ribosomal_L9_N"/>
    <property type="match status" value="1"/>
</dbReference>
<evidence type="ECO:0000256" key="2">
    <source>
        <dbReference type="ARBA" id="ARBA00022980"/>
    </source>
</evidence>
<evidence type="ECO:0000256" key="4">
    <source>
        <dbReference type="ARBA" id="ARBA00031047"/>
    </source>
</evidence>
<dbReference type="InterPro" id="IPR036935">
    <property type="entry name" value="Ribosomal_bL9_N_sf"/>
</dbReference>
<dbReference type="Gene3D" id="3.40.5.10">
    <property type="entry name" value="Ribosomal protein L9, N-terminal domain"/>
    <property type="match status" value="1"/>
</dbReference>
<sequence>MACLHFGRNTLRQQLKNVKTSAAIFQKCENGEVHLYHPLFYAAQGVRYRKLQVILTTSIDKLGKAGETVKVAPGYFRNHLMPKLLAVPNIDKYRHLMEDQRKIYQREEVEEVKIVPATKEDKMREYQMAANRLDRTMLVLRKLAKKPLAKDDSGRTFIQKPVGKDEIVAELESASLFGLFDFRVTELGSTSKF</sequence>
<protein>
    <recommendedName>
        <fullName evidence="5">Large ribosomal subunit protein bL9c</fullName>
    </recommendedName>
    <alternativeName>
        <fullName evidence="4">CL9</fullName>
    </alternativeName>
</protein>
<proteinExistence type="inferred from homology"/>
<dbReference type="InterPro" id="IPR000244">
    <property type="entry name" value="Ribosomal_bL9"/>
</dbReference>
<gene>
    <name evidence="7" type="ORF">HAX54_040710</name>
</gene>
<evidence type="ECO:0000256" key="5">
    <source>
        <dbReference type="ARBA" id="ARBA00035193"/>
    </source>
</evidence>
<dbReference type="InterPro" id="IPR020070">
    <property type="entry name" value="Ribosomal_bL9_N"/>
</dbReference>
<feature type="domain" description="Ribosomal protein L9" evidence="6">
    <location>
        <begin position="52"/>
        <end position="88"/>
    </location>
</feature>
<comment type="caution">
    <text evidence="7">The sequence shown here is derived from an EMBL/GenBank/DDBJ whole genome shotgun (WGS) entry which is preliminary data.</text>
</comment>
<evidence type="ECO:0000256" key="1">
    <source>
        <dbReference type="ARBA" id="ARBA00010605"/>
    </source>
</evidence>
<reference evidence="7 8" key="1">
    <citation type="journal article" date="2021" name="BMC Genomics">
        <title>Datura genome reveals duplications of psychoactive alkaloid biosynthetic genes and high mutation rate following tissue culture.</title>
        <authorList>
            <person name="Rajewski A."/>
            <person name="Carter-House D."/>
            <person name="Stajich J."/>
            <person name="Litt A."/>
        </authorList>
    </citation>
    <scope>NUCLEOTIDE SEQUENCE [LARGE SCALE GENOMIC DNA]</scope>
    <source>
        <strain evidence="7">AR-01</strain>
    </source>
</reference>
<organism evidence="7 8">
    <name type="scientific">Datura stramonium</name>
    <name type="common">Jimsonweed</name>
    <name type="synonym">Common thornapple</name>
    <dbReference type="NCBI Taxonomy" id="4076"/>
    <lineage>
        <taxon>Eukaryota</taxon>
        <taxon>Viridiplantae</taxon>
        <taxon>Streptophyta</taxon>
        <taxon>Embryophyta</taxon>
        <taxon>Tracheophyta</taxon>
        <taxon>Spermatophyta</taxon>
        <taxon>Magnoliopsida</taxon>
        <taxon>eudicotyledons</taxon>
        <taxon>Gunneridae</taxon>
        <taxon>Pentapetalae</taxon>
        <taxon>asterids</taxon>
        <taxon>lamiids</taxon>
        <taxon>Solanales</taxon>
        <taxon>Solanaceae</taxon>
        <taxon>Solanoideae</taxon>
        <taxon>Datureae</taxon>
        <taxon>Datura</taxon>
    </lineage>
</organism>
<keyword evidence="8" id="KW-1185">Reference proteome</keyword>
<evidence type="ECO:0000313" key="8">
    <source>
        <dbReference type="Proteomes" id="UP000823775"/>
    </source>
</evidence>
<accession>A0ABS8VPN1</accession>
<dbReference type="EMBL" id="JACEIK010005783">
    <property type="protein sequence ID" value="MCE0482209.1"/>
    <property type="molecule type" value="Genomic_DNA"/>
</dbReference>
<evidence type="ECO:0000259" key="6">
    <source>
        <dbReference type="Pfam" id="PF01281"/>
    </source>
</evidence>
<comment type="similarity">
    <text evidence="1">Belongs to the bacterial ribosomal protein bL9 family.</text>
</comment>
<evidence type="ECO:0000313" key="7">
    <source>
        <dbReference type="EMBL" id="MCE0482209.1"/>
    </source>
</evidence>
<dbReference type="InterPro" id="IPR009027">
    <property type="entry name" value="Ribosomal_bL9/RNase_H1_N"/>
</dbReference>
<dbReference type="PANTHER" id="PTHR21368">
    <property type="entry name" value="50S RIBOSOMAL PROTEIN L9"/>
    <property type="match status" value="1"/>
</dbReference>
<evidence type="ECO:0000256" key="3">
    <source>
        <dbReference type="ARBA" id="ARBA00023274"/>
    </source>
</evidence>